<evidence type="ECO:0000256" key="1">
    <source>
        <dbReference type="SAM" id="Phobius"/>
    </source>
</evidence>
<dbReference type="InterPro" id="IPR007313">
    <property type="entry name" value="FxsA"/>
</dbReference>
<organism evidence="2">
    <name type="scientific">Candidatus Thiocaldithrix dubininis</name>
    <dbReference type="NCBI Taxonomy" id="3080823"/>
    <lineage>
        <taxon>Bacteria</taxon>
        <taxon>Pseudomonadati</taxon>
        <taxon>Pseudomonadota</taxon>
        <taxon>Gammaproteobacteria</taxon>
        <taxon>Thiotrichales</taxon>
        <taxon>Thiotrichaceae</taxon>
        <taxon>Candidatus Thiocaldithrix</taxon>
    </lineage>
</organism>
<keyword evidence="1" id="KW-0812">Transmembrane</keyword>
<dbReference type="PANTHER" id="PTHR35335">
    <property type="entry name" value="UPF0716 PROTEIN FXSA"/>
    <property type="match status" value="1"/>
</dbReference>
<proteinExistence type="predicted"/>
<accession>A0AA95H910</accession>
<dbReference type="NCBIfam" id="NF008528">
    <property type="entry name" value="PRK11463.1-2"/>
    <property type="match status" value="1"/>
</dbReference>
<protein>
    <submittedName>
        <fullName evidence="2">FxsA family protein</fullName>
    </submittedName>
</protein>
<dbReference type="KEGG" id="tdu:QJT80_04345"/>
<keyword evidence="1" id="KW-1133">Transmembrane helix</keyword>
<dbReference type="EMBL" id="CP124755">
    <property type="protein sequence ID" value="WGZ91708.1"/>
    <property type="molecule type" value="Genomic_DNA"/>
</dbReference>
<dbReference type="GO" id="GO:0016020">
    <property type="term" value="C:membrane"/>
    <property type="evidence" value="ECO:0007669"/>
    <property type="project" value="InterPro"/>
</dbReference>
<feature type="transmembrane region" description="Helical" evidence="1">
    <location>
        <begin position="78"/>
        <end position="103"/>
    </location>
</feature>
<dbReference type="Pfam" id="PF04186">
    <property type="entry name" value="FxsA"/>
    <property type="match status" value="1"/>
</dbReference>
<dbReference type="Proteomes" id="UP001300672">
    <property type="component" value="Chromosome"/>
</dbReference>
<feature type="transmembrane region" description="Helical" evidence="1">
    <location>
        <begin position="30"/>
        <end position="49"/>
    </location>
</feature>
<keyword evidence="1" id="KW-0472">Membrane</keyword>
<sequence>MRKFPLFALALFIVPFIEIWLLIKVGGAIGALPTFLMVILASIAGGFLLRQQGMTTLRRFQQSLAQGQLPATEMIEGVMIVIGAVLLMLPGFFTDMIGALFLIPPLRRALIRLSSGYSAGALQRRVNIFTQASPFNQTATSRSNTRGGYDYEGEVIQRKD</sequence>
<dbReference type="PANTHER" id="PTHR35335:SF1">
    <property type="entry name" value="UPF0716 PROTEIN FXSA"/>
    <property type="match status" value="1"/>
</dbReference>
<reference evidence="2" key="1">
    <citation type="journal article" date="2023" name="Int. J. Mol. Sci.">
        <title>Metagenomics Revealed a New Genus 'Candidatus Thiocaldithrix dubininis' gen. nov., sp. nov. and a New Species 'Candidatus Thiothrix putei' sp. nov. in the Family Thiotrichaceae, Some Members of Which Have Traits of Both Na+- and H+-Motive Energetics.</title>
        <authorList>
            <person name="Ravin N.V."/>
            <person name="Muntyan M.S."/>
            <person name="Smolyakov D.D."/>
            <person name="Rudenko T.S."/>
            <person name="Beletsky A.V."/>
            <person name="Mardanov A.V."/>
            <person name="Grabovich M.Y."/>
        </authorList>
    </citation>
    <scope>NUCLEOTIDE SEQUENCE</scope>
    <source>
        <strain evidence="2">GKL-01</strain>
    </source>
</reference>
<dbReference type="AlphaFoldDB" id="A0AA95H910"/>
<evidence type="ECO:0000313" key="2">
    <source>
        <dbReference type="EMBL" id="WGZ91708.1"/>
    </source>
</evidence>
<feature type="transmembrane region" description="Helical" evidence="1">
    <location>
        <begin position="6"/>
        <end position="23"/>
    </location>
</feature>
<name>A0AA95H910_9GAMM</name>
<gene>
    <name evidence="2" type="ORF">QJT80_04345</name>
</gene>
<reference evidence="2" key="2">
    <citation type="submission" date="2023-04" db="EMBL/GenBank/DDBJ databases">
        <authorList>
            <person name="Beletskiy A.V."/>
            <person name="Mardanov A.V."/>
            <person name="Ravin N.V."/>
        </authorList>
    </citation>
    <scope>NUCLEOTIDE SEQUENCE</scope>
    <source>
        <strain evidence="2">GKL-01</strain>
    </source>
</reference>